<dbReference type="Proteomes" id="UP000291819">
    <property type="component" value="Unassembled WGS sequence"/>
</dbReference>
<evidence type="ECO:0000313" key="2">
    <source>
        <dbReference type="Proteomes" id="UP000291819"/>
    </source>
</evidence>
<accession>A0A4Q9H7G6</accession>
<dbReference type="AlphaFoldDB" id="A0A4Q9H7G6"/>
<keyword evidence="2" id="KW-1185">Reference proteome</keyword>
<protein>
    <submittedName>
        <fullName evidence="1">Uncharacterized protein</fullName>
    </submittedName>
</protein>
<name>A0A4Q9H7G6_9SPHI</name>
<proteinExistence type="predicted"/>
<gene>
    <name evidence="1" type="ORF">EYS08_22115</name>
</gene>
<reference evidence="1 2" key="1">
    <citation type="submission" date="2019-02" db="EMBL/GenBank/DDBJ databases">
        <title>Pedobacter kyonggii whole genome sequence analysis.</title>
        <authorList>
            <person name="Dahal R.H."/>
        </authorList>
    </citation>
    <scope>NUCLEOTIDE SEQUENCE [LARGE SCALE GENOMIC DNA]</scope>
    <source>
        <strain evidence="1 2">K-4-11-1</strain>
    </source>
</reference>
<comment type="caution">
    <text evidence="1">The sequence shown here is derived from an EMBL/GenBank/DDBJ whole genome shotgun (WGS) entry which is preliminary data.</text>
</comment>
<evidence type="ECO:0000313" key="1">
    <source>
        <dbReference type="EMBL" id="TBO39760.1"/>
    </source>
</evidence>
<sequence length="74" mass="8568">MTKANLKVCEDTDLGEENLLLGLRRAQTDNTIQNNKNQVHLFRAFRVSVAKTNYQSRKYKKQKGLWDTDLGLDL</sequence>
<dbReference type="RefSeq" id="WP_131032145.1">
    <property type="nucleotide sequence ID" value="NZ_SIXF01000034.1"/>
</dbReference>
<dbReference type="EMBL" id="SIXF01000034">
    <property type="protein sequence ID" value="TBO39760.1"/>
    <property type="molecule type" value="Genomic_DNA"/>
</dbReference>
<organism evidence="1 2">
    <name type="scientific">Pedobacter kyonggii</name>
    <dbReference type="NCBI Taxonomy" id="1926871"/>
    <lineage>
        <taxon>Bacteria</taxon>
        <taxon>Pseudomonadati</taxon>
        <taxon>Bacteroidota</taxon>
        <taxon>Sphingobacteriia</taxon>
        <taxon>Sphingobacteriales</taxon>
        <taxon>Sphingobacteriaceae</taxon>
        <taxon>Pedobacter</taxon>
    </lineage>
</organism>